<feature type="region of interest" description="Disordered" evidence="1">
    <location>
        <begin position="388"/>
        <end position="463"/>
    </location>
</feature>
<dbReference type="STRING" id="1852522.SAMN06295960_0600"/>
<evidence type="ECO:0008006" key="4">
    <source>
        <dbReference type="Google" id="ProtNLM"/>
    </source>
</evidence>
<dbReference type="EMBL" id="FXAZ01000001">
    <property type="protein sequence ID" value="SMG15935.1"/>
    <property type="molecule type" value="Genomic_DNA"/>
</dbReference>
<gene>
    <name evidence="2" type="ORF">SAMN06295960_0600</name>
</gene>
<dbReference type="Proteomes" id="UP000193834">
    <property type="component" value="Unassembled WGS sequence"/>
</dbReference>
<name>A0A1X7IMN8_9BACL</name>
<dbReference type="OrthoDB" id="2351076at2"/>
<sequence>MNITSMVRGMIGEAKPGDVRALELKQGQVVRGVVLHTEEGSQQAVVQINGVPVKAMLESPLQAGQSTLLRVEGQQDGVIILKPAGELLQQGSLSIADAIKQSGLPDEPWARSMLAELKRSGVELTPEVMAKLTKAASLLPAGKSLEEWMQTAIVALKRQLPITAETMRGLQQIMFGKPMHQLLQRFLDALSASMPLMNASTGAEMTGSGGASSTLGRMQQAQALVQSFIQAMPIANDEQGASGVLRQSGAPNGQNTTVQGNSGAAGNQQMRAEPTAQGAAASTAQIQAQSQAEGSRLNGQSVNERAGSLPASQTAHAGEPMTRVQSPESQLTQASRAGGEPASSSTYTSQAQGQVPSAVQSESWVGRLLQVLGVNHEYQVRTTMIQSMTSAPAETPQAAPHTSGQADAFGSAQRAQTLQAAQSATAELAASAQGSEPQAAKGAASAPTPLNPQAIQGTSPGAVQETGAETIKSALMQLLQSDALPPSVREAAQMIVSSITGQQLLLSSDRSLPFAHISLFVPLITPDGEETAAVHIQARQGKKGELDPSNCRLWFDLDLKAMGHTVVDVNVIEKMVALNIHHANEDIRKSLEPYRPEIDSALQGIGYQLSAFRTLPISEEEHSSSVKQTLEDYTPAPYKGVDVRI</sequence>
<organism evidence="2 3">
    <name type="scientific">Paenibacillus aquistagni</name>
    <dbReference type="NCBI Taxonomy" id="1852522"/>
    <lineage>
        <taxon>Bacteria</taxon>
        <taxon>Bacillati</taxon>
        <taxon>Bacillota</taxon>
        <taxon>Bacilli</taxon>
        <taxon>Bacillales</taxon>
        <taxon>Paenibacillaceae</taxon>
        <taxon>Paenibacillus</taxon>
    </lineage>
</organism>
<evidence type="ECO:0000313" key="3">
    <source>
        <dbReference type="Proteomes" id="UP000193834"/>
    </source>
</evidence>
<feature type="region of interest" description="Disordered" evidence="1">
    <location>
        <begin position="243"/>
        <end position="354"/>
    </location>
</feature>
<keyword evidence="3" id="KW-1185">Reference proteome</keyword>
<feature type="compositionally biased region" description="Low complexity" evidence="1">
    <location>
        <begin position="275"/>
        <end position="292"/>
    </location>
</feature>
<proteinExistence type="predicted"/>
<feature type="compositionally biased region" description="Polar residues" evidence="1">
    <location>
        <begin position="249"/>
        <end position="270"/>
    </location>
</feature>
<feature type="compositionally biased region" description="Polar residues" evidence="1">
    <location>
        <begin position="342"/>
        <end position="354"/>
    </location>
</feature>
<protein>
    <recommendedName>
        <fullName evidence="4">Hook-length control protein FliK</fullName>
    </recommendedName>
</protein>
<reference evidence="2 3" key="1">
    <citation type="submission" date="2017-04" db="EMBL/GenBank/DDBJ databases">
        <authorList>
            <person name="Afonso C.L."/>
            <person name="Miller P.J."/>
            <person name="Scott M.A."/>
            <person name="Spackman E."/>
            <person name="Goraichik I."/>
            <person name="Dimitrov K.M."/>
            <person name="Suarez D.L."/>
            <person name="Swayne D.E."/>
        </authorList>
    </citation>
    <scope>NUCLEOTIDE SEQUENCE [LARGE SCALE GENOMIC DNA]</scope>
    <source>
        <strain evidence="2 3">11</strain>
    </source>
</reference>
<feature type="compositionally biased region" description="Polar residues" evidence="1">
    <location>
        <begin position="451"/>
        <end position="461"/>
    </location>
</feature>
<dbReference type="AlphaFoldDB" id="A0A1X7IMN8"/>
<feature type="compositionally biased region" description="Polar residues" evidence="1">
    <location>
        <begin position="323"/>
        <end position="335"/>
    </location>
</feature>
<feature type="compositionally biased region" description="Low complexity" evidence="1">
    <location>
        <begin position="412"/>
        <end position="433"/>
    </location>
</feature>
<evidence type="ECO:0000256" key="1">
    <source>
        <dbReference type="SAM" id="MobiDB-lite"/>
    </source>
</evidence>
<dbReference type="RefSeq" id="WP_085492849.1">
    <property type="nucleotide sequence ID" value="NZ_FXAZ01000001.1"/>
</dbReference>
<accession>A0A1X7IMN8</accession>
<evidence type="ECO:0000313" key="2">
    <source>
        <dbReference type="EMBL" id="SMG15935.1"/>
    </source>
</evidence>